<evidence type="ECO:0000313" key="4">
    <source>
        <dbReference type="Proteomes" id="UP000077315"/>
    </source>
</evidence>
<feature type="transmembrane region" description="Helical" evidence="2">
    <location>
        <begin position="248"/>
        <end position="271"/>
    </location>
</feature>
<name>A0A167K940_PHYB8</name>
<evidence type="ECO:0000256" key="1">
    <source>
        <dbReference type="SAM" id="MobiDB-lite"/>
    </source>
</evidence>
<keyword evidence="4" id="KW-1185">Reference proteome</keyword>
<feature type="transmembrane region" description="Helical" evidence="2">
    <location>
        <begin position="163"/>
        <end position="185"/>
    </location>
</feature>
<keyword evidence="2" id="KW-1133">Transmembrane helix</keyword>
<feature type="compositionally biased region" description="Basic and acidic residues" evidence="1">
    <location>
        <begin position="455"/>
        <end position="465"/>
    </location>
</feature>
<feature type="compositionally biased region" description="Polar residues" evidence="1">
    <location>
        <begin position="425"/>
        <end position="448"/>
    </location>
</feature>
<accession>A0A167K940</accession>
<dbReference type="InParanoid" id="A0A167K940"/>
<feature type="transmembrane region" description="Helical" evidence="2">
    <location>
        <begin position="39"/>
        <end position="60"/>
    </location>
</feature>
<dbReference type="Proteomes" id="UP000077315">
    <property type="component" value="Unassembled WGS sequence"/>
</dbReference>
<gene>
    <name evidence="3" type="ORF">PHYBLDRAFT_69379</name>
</gene>
<reference evidence="4" key="1">
    <citation type="submission" date="2015-06" db="EMBL/GenBank/DDBJ databases">
        <title>Expansion of signal transduction pathways in fungi by whole-genome duplication.</title>
        <authorList>
            <consortium name="DOE Joint Genome Institute"/>
            <person name="Corrochano L.M."/>
            <person name="Kuo A."/>
            <person name="Marcet-Houben M."/>
            <person name="Polaino S."/>
            <person name="Salamov A."/>
            <person name="Villalobos J.M."/>
            <person name="Alvarez M.I."/>
            <person name="Avalos J."/>
            <person name="Benito E.P."/>
            <person name="Benoit I."/>
            <person name="Burger G."/>
            <person name="Camino L.P."/>
            <person name="Canovas D."/>
            <person name="Cerda-Olmedo E."/>
            <person name="Cheng J.-F."/>
            <person name="Dominguez A."/>
            <person name="Elias M."/>
            <person name="Eslava A.P."/>
            <person name="Glaser F."/>
            <person name="Grimwood J."/>
            <person name="Gutierrez G."/>
            <person name="Heitman J."/>
            <person name="Henrissat B."/>
            <person name="Iturriaga E.A."/>
            <person name="Lang B.F."/>
            <person name="Lavin J.L."/>
            <person name="Lee S."/>
            <person name="Li W."/>
            <person name="Lindquist E."/>
            <person name="Lopez-Garcia S."/>
            <person name="Luque E.M."/>
            <person name="Marcos A.T."/>
            <person name="Martin J."/>
            <person name="McCluskey K."/>
            <person name="Medina H.R."/>
            <person name="Miralles-Duran A."/>
            <person name="Miyazaki A."/>
            <person name="Munoz-Torres E."/>
            <person name="Oguiza J.A."/>
            <person name="Ohm R."/>
            <person name="Olmedo M."/>
            <person name="Orejas M."/>
            <person name="Ortiz-Castellanos L."/>
            <person name="Pisabarro A.G."/>
            <person name="Rodriguez-Romero J."/>
            <person name="Ruiz-Herrera J."/>
            <person name="Ruiz-Vazquez R."/>
            <person name="Sanz C."/>
            <person name="Schackwitz W."/>
            <person name="Schmutz J."/>
            <person name="Shahriari M."/>
            <person name="Shelest E."/>
            <person name="Silva-Franco F."/>
            <person name="Soanes D."/>
            <person name="Syed K."/>
            <person name="Tagua V.G."/>
            <person name="Talbot N.J."/>
            <person name="Thon M."/>
            <person name="De vries R.P."/>
            <person name="Wiebenga A."/>
            <person name="Yadav J.S."/>
            <person name="Braun E.L."/>
            <person name="Baker S."/>
            <person name="Garre V."/>
            <person name="Horwitz B."/>
            <person name="Torres-Martinez S."/>
            <person name="Idnurm A."/>
            <person name="Herrera-Estrella A."/>
            <person name="Gabaldon T."/>
            <person name="Grigoriev I.V."/>
        </authorList>
    </citation>
    <scope>NUCLEOTIDE SEQUENCE [LARGE SCALE GENOMIC DNA]</scope>
    <source>
        <strain evidence="4">NRRL 1555(-)</strain>
    </source>
</reference>
<feature type="region of interest" description="Disordered" evidence="1">
    <location>
        <begin position="395"/>
        <end position="474"/>
    </location>
</feature>
<dbReference type="EMBL" id="KV440999">
    <property type="protein sequence ID" value="OAD67510.1"/>
    <property type="molecule type" value="Genomic_DNA"/>
</dbReference>
<protein>
    <submittedName>
        <fullName evidence="3">Uncharacterized protein</fullName>
    </submittedName>
</protein>
<keyword evidence="2" id="KW-0472">Membrane</keyword>
<dbReference type="RefSeq" id="XP_018285550.1">
    <property type="nucleotide sequence ID" value="XM_018442087.1"/>
</dbReference>
<keyword evidence="2" id="KW-0812">Transmembrane</keyword>
<feature type="region of interest" description="Disordered" evidence="1">
    <location>
        <begin position="325"/>
        <end position="370"/>
    </location>
</feature>
<feature type="transmembrane region" description="Helical" evidence="2">
    <location>
        <begin position="205"/>
        <end position="227"/>
    </location>
</feature>
<feature type="compositionally biased region" description="Polar residues" evidence="1">
    <location>
        <begin position="345"/>
        <end position="364"/>
    </location>
</feature>
<dbReference type="AlphaFoldDB" id="A0A167K940"/>
<dbReference type="GeneID" id="29002993"/>
<dbReference type="STRING" id="763407.A0A167K940"/>
<proteinExistence type="predicted"/>
<organism evidence="3 4">
    <name type="scientific">Phycomyces blakesleeanus (strain ATCC 8743b / DSM 1359 / FGSC 10004 / NBRC 33097 / NRRL 1555)</name>
    <dbReference type="NCBI Taxonomy" id="763407"/>
    <lineage>
        <taxon>Eukaryota</taxon>
        <taxon>Fungi</taxon>
        <taxon>Fungi incertae sedis</taxon>
        <taxon>Mucoromycota</taxon>
        <taxon>Mucoromycotina</taxon>
        <taxon>Mucoromycetes</taxon>
        <taxon>Mucorales</taxon>
        <taxon>Phycomycetaceae</taxon>
        <taxon>Phycomyces</taxon>
    </lineage>
</organism>
<evidence type="ECO:0000256" key="2">
    <source>
        <dbReference type="SAM" id="Phobius"/>
    </source>
</evidence>
<dbReference type="OrthoDB" id="2405215at2759"/>
<feature type="compositionally biased region" description="Basic residues" evidence="1">
    <location>
        <begin position="335"/>
        <end position="344"/>
    </location>
</feature>
<evidence type="ECO:0000313" key="3">
    <source>
        <dbReference type="EMBL" id="OAD67510.1"/>
    </source>
</evidence>
<feature type="compositionally biased region" description="Low complexity" evidence="1">
    <location>
        <begin position="406"/>
        <end position="424"/>
    </location>
</feature>
<feature type="transmembrane region" description="Helical" evidence="2">
    <location>
        <begin position="291"/>
        <end position="310"/>
    </location>
</feature>
<dbReference type="VEuPathDB" id="FungiDB:PHYBLDRAFT_69379"/>
<sequence length="474" mass="53528">MSLPGQEVYWRLCDKDGTCYCDWRLFLGDCVIEDRIHKILLVGAIFAIIVSVIAAILLFYRMRYKKQRIWIVSERTGFIQPRPIDSVLVMAILTNSLRAIQTFLVLTNTYPNVIFRSFIHEFPWQFAVSALSCYFFGISHTIADSSTTLSNEWFRSPLLIDKFCTFVFIIPFITNNIFSICSGIYAHRGEIDVAYIFTRALHLTWGIYCFCIFVILFSSGYLLLRVLKRHRATRIRNGSDISVIDTGIIKVKIIVTAGGLATVIFTFFSFMYGIFRNTITMNPVLSTGTCVIWMIDVPLVTLLIEIAILLTPKITVNLGLSDHSSNEDNMSYPRRGSRYSHRARSSSLPQNRQHPKQGLQNKLGSAQKRDSKNEYVFAMDVISSNLITNSRTFEIEGTGPFNRPLSAPTSPGSPTSPGTPGTSTRPQYNFQSKPNNISTDSIKISTVLSPPPYHSNKEPKKRSVDITRSTNDNS</sequence>